<evidence type="ECO:0000313" key="2">
    <source>
        <dbReference type="EMBL" id="GLB47727.1"/>
    </source>
</evidence>
<organism evidence="2 3">
    <name type="scientific">Neptunitalea lumnitzerae</name>
    <dbReference type="NCBI Taxonomy" id="2965509"/>
    <lineage>
        <taxon>Bacteria</taxon>
        <taxon>Pseudomonadati</taxon>
        <taxon>Bacteroidota</taxon>
        <taxon>Flavobacteriia</taxon>
        <taxon>Flavobacteriales</taxon>
        <taxon>Flavobacteriaceae</taxon>
        <taxon>Neptunitalea</taxon>
    </lineage>
</organism>
<keyword evidence="3" id="KW-1185">Reference proteome</keyword>
<dbReference type="Pfam" id="PF19841">
    <property type="entry name" value="GldN"/>
    <property type="match status" value="1"/>
</dbReference>
<accession>A0ABQ5MFN8</accession>
<dbReference type="Proteomes" id="UP001143543">
    <property type="component" value="Unassembled WGS sequence"/>
</dbReference>
<feature type="chain" id="PRO_5045080069" evidence="1">
    <location>
        <begin position="25"/>
        <end position="300"/>
    </location>
</feature>
<evidence type="ECO:0000256" key="1">
    <source>
        <dbReference type="SAM" id="SignalP"/>
    </source>
</evidence>
<name>A0ABQ5MFN8_9FLAO</name>
<sequence length="300" mass="35172">MMNWKKTVLAVLAFVAFGAQYATAQINILNAEKPEDLGKLSAEDSISSNKPIPYGYVSARDVLWQKRVWEFIDLDERVNFPLYYPTDTMRIGTNRRALFSVLVNGFKEGKLDVYDDSYFTTKLEDYNEVEYRLKKKDTLDVAFDFMNANPGEPLPEGYVVETNVKPSDIQGYKIMGVWYFDKKQGELKYRLKGICPVSRDVNFLDAEDGTFVELFWVWYPTARQIMYDSKAFNERNSATPISFDHLLNSRRFNATIYKVENVYGDREIEEYIQDNALFQLLESDRIKEQIRDMEQDMWTY</sequence>
<keyword evidence="1" id="KW-0732">Signal</keyword>
<dbReference type="RefSeq" id="WP_309297811.1">
    <property type="nucleotide sequence ID" value="NZ_BRVO01000001.1"/>
</dbReference>
<dbReference type="InterPro" id="IPR019847">
    <property type="entry name" value="Gliding_motility_assoc_GldN"/>
</dbReference>
<dbReference type="NCBIfam" id="TIGR03523">
    <property type="entry name" value="GldN"/>
    <property type="match status" value="1"/>
</dbReference>
<comment type="caution">
    <text evidence="2">The sequence shown here is derived from an EMBL/GenBank/DDBJ whole genome shotgun (WGS) entry which is preliminary data.</text>
</comment>
<proteinExistence type="predicted"/>
<gene>
    <name evidence="2" type="primary">gldN</name>
    <name evidence="2" type="ORF">Y10_00950</name>
</gene>
<feature type="signal peptide" evidence="1">
    <location>
        <begin position="1"/>
        <end position="24"/>
    </location>
</feature>
<protein>
    <submittedName>
        <fullName evidence="2">Gliding motility protein GldO</fullName>
    </submittedName>
</protein>
<evidence type="ECO:0000313" key="3">
    <source>
        <dbReference type="Proteomes" id="UP001143543"/>
    </source>
</evidence>
<reference evidence="2" key="1">
    <citation type="submission" date="2022-07" db="EMBL/GenBank/DDBJ databases">
        <title>Taxonomy of Novel Oxalotrophic and Methylotrophic Bacteria.</title>
        <authorList>
            <person name="Sahin N."/>
            <person name="Tani A."/>
        </authorList>
    </citation>
    <scope>NUCLEOTIDE SEQUENCE</scope>
    <source>
        <strain evidence="2">Y10</strain>
    </source>
</reference>
<dbReference type="EMBL" id="BRVO01000001">
    <property type="protein sequence ID" value="GLB47727.1"/>
    <property type="molecule type" value="Genomic_DNA"/>
</dbReference>